<evidence type="ECO:0000256" key="2">
    <source>
        <dbReference type="ARBA" id="ARBA00022801"/>
    </source>
</evidence>
<name>A0A8J8B553_9EURY</name>
<reference evidence="4" key="1">
    <citation type="submission" date="2014-12" db="EMBL/GenBank/DDBJ databases">
        <authorList>
            <person name="Huang H.-H."/>
            <person name="Chen S.-C."/>
            <person name="Lai M.-C."/>
        </authorList>
    </citation>
    <scope>NUCLEOTIDE SEQUENCE</scope>
    <source>
        <strain evidence="4">K1F9705b</strain>
    </source>
</reference>
<dbReference type="InterPro" id="IPR020084">
    <property type="entry name" value="NUDIX_hydrolase_CS"/>
</dbReference>
<feature type="domain" description="Nudix hydrolase" evidence="3">
    <location>
        <begin position="29"/>
        <end position="159"/>
    </location>
</feature>
<dbReference type="OrthoDB" id="104705at2157"/>
<comment type="caution">
    <text evidence="4">The sequence shown here is derived from an EMBL/GenBank/DDBJ whole genome shotgun (WGS) entry which is preliminary data.</text>
</comment>
<dbReference type="SUPFAM" id="SSF55811">
    <property type="entry name" value="Nudix"/>
    <property type="match status" value="1"/>
</dbReference>
<keyword evidence="2 4" id="KW-0378">Hydrolase</keyword>
<evidence type="ECO:0000259" key="3">
    <source>
        <dbReference type="PROSITE" id="PS51462"/>
    </source>
</evidence>
<dbReference type="PANTHER" id="PTHR11839">
    <property type="entry name" value="UDP/ADP-SUGAR PYROPHOSPHATASE"/>
    <property type="match status" value="1"/>
</dbReference>
<protein>
    <submittedName>
        <fullName evidence="4">NUDIX hydrolase</fullName>
    </submittedName>
</protein>
<accession>A0A8J8B553</accession>
<dbReference type="Pfam" id="PF00293">
    <property type="entry name" value="NUDIX"/>
    <property type="match status" value="1"/>
</dbReference>
<dbReference type="PANTHER" id="PTHR11839:SF18">
    <property type="entry name" value="NUDIX HYDROLASE DOMAIN-CONTAINING PROTEIN"/>
    <property type="match status" value="1"/>
</dbReference>
<dbReference type="CDD" id="cd03424">
    <property type="entry name" value="NUDIX_ADPRase_Nudt5_UGPPase_Nudt14"/>
    <property type="match status" value="1"/>
</dbReference>
<dbReference type="Proteomes" id="UP000730161">
    <property type="component" value="Unassembled WGS sequence"/>
</dbReference>
<dbReference type="PROSITE" id="PS51462">
    <property type="entry name" value="NUDIX"/>
    <property type="match status" value="1"/>
</dbReference>
<dbReference type="InterPro" id="IPR015797">
    <property type="entry name" value="NUDIX_hydrolase-like_dom_sf"/>
</dbReference>
<keyword evidence="5" id="KW-1185">Reference proteome</keyword>
<proteinExistence type="predicted"/>
<evidence type="ECO:0000313" key="4">
    <source>
        <dbReference type="EMBL" id="MBR1368709.1"/>
    </source>
</evidence>
<evidence type="ECO:0000313" key="5">
    <source>
        <dbReference type="Proteomes" id="UP000730161"/>
    </source>
</evidence>
<gene>
    <name evidence="4" type="ORF">RJ53_03975</name>
</gene>
<dbReference type="EMBL" id="JWHL01000004">
    <property type="protein sequence ID" value="MBR1368709.1"/>
    <property type="molecule type" value="Genomic_DNA"/>
</dbReference>
<sequence length="165" mass="18694">MTTIYQGKRLSVELRRVDLPNGTSKETIIIHPGGAVVMLPRDGDDCYLIRQYRPALGDYIYEAPAGTMEDGELPEETADREMVEETRLRAGTLIPRGIINTTPGYTDEVLHLYEARDLRPADDHHPDEDEVIEVIRLPIAEAEEMARDGRITDAKTICLLFRCRE</sequence>
<organism evidence="4 5">
    <name type="scientific">Methanocalculus chunghsingensis</name>
    <dbReference type="NCBI Taxonomy" id="156457"/>
    <lineage>
        <taxon>Archaea</taxon>
        <taxon>Methanobacteriati</taxon>
        <taxon>Methanobacteriota</taxon>
        <taxon>Stenosarchaea group</taxon>
        <taxon>Methanomicrobia</taxon>
        <taxon>Methanomicrobiales</taxon>
        <taxon>Methanocalculaceae</taxon>
        <taxon>Methanocalculus</taxon>
    </lineage>
</organism>
<dbReference type="InterPro" id="IPR000086">
    <property type="entry name" value="NUDIX_hydrolase_dom"/>
</dbReference>
<dbReference type="Gene3D" id="3.90.79.10">
    <property type="entry name" value="Nucleoside Triphosphate Pyrophosphohydrolase"/>
    <property type="match status" value="1"/>
</dbReference>
<dbReference type="PROSITE" id="PS00893">
    <property type="entry name" value="NUDIX_BOX"/>
    <property type="match status" value="1"/>
</dbReference>
<dbReference type="GO" id="GO:0006753">
    <property type="term" value="P:nucleoside phosphate metabolic process"/>
    <property type="evidence" value="ECO:0007669"/>
    <property type="project" value="TreeGrafter"/>
</dbReference>
<dbReference type="GO" id="GO:0019693">
    <property type="term" value="P:ribose phosphate metabolic process"/>
    <property type="evidence" value="ECO:0007669"/>
    <property type="project" value="TreeGrafter"/>
</dbReference>
<dbReference type="GO" id="GO:0016787">
    <property type="term" value="F:hydrolase activity"/>
    <property type="evidence" value="ECO:0007669"/>
    <property type="project" value="UniProtKB-KW"/>
</dbReference>
<dbReference type="RefSeq" id="WP_211530352.1">
    <property type="nucleotide sequence ID" value="NZ_JWHL01000004.1"/>
</dbReference>
<evidence type="ECO:0000256" key="1">
    <source>
        <dbReference type="ARBA" id="ARBA00001946"/>
    </source>
</evidence>
<comment type="cofactor">
    <cofactor evidence="1">
        <name>Mg(2+)</name>
        <dbReference type="ChEBI" id="CHEBI:18420"/>
    </cofactor>
</comment>
<dbReference type="AlphaFoldDB" id="A0A8J8B553"/>